<dbReference type="InterPro" id="IPR025558">
    <property type="entry name" value="DUF4283"/>
</dbReference>
<feature type="region of interest" description="Disordered" evidence="1">
    <location>
        <begin position="267"/>
        <end position="294"/>
    </location>
</feature>
<accession>A0ABR2CBZ8</accession>
<evidence type="ECO:0000259" key="2">
    <source>
        <dbReference type="Pfam" id="PF14111"/>
    </source>
</evidence>
<dbReference type="Proteomes" id="UP001472677">
    <property type="component" value="Unassembled WGS sequence"/>
</dbReference>
<reference evidence="3 4" key="1">
    <citation type="journal article" date="2024" name="G3 (Bethesda)">
        <title>Genome assembly of Hibiscus sabdariffa L. provides insights into metabolisms of medicinal natural products.</title>
        <authorList>
            <person name="Kim T."/>
        </authorList>
    </citation>
    <scope>NUCLEOTIDE SEQUENCE [LARGE SCALE GENOMIC DNA]</scope>
    <source>
        <strain evidence="3">TK-2024</strain>
        <tissue evidence="3">Old leaves</tissue>
    </source>
</reference>
<proteinExistence type="predicted"/>
<sequence>MVVSEDLDLSDFPPLSGVNVGAAAVNIDDGVTDVNTDAGHVVSGEASGQKLDWKSLFQNQSLSFFPPVERDGKIVVKPPSQVLADGAKQWTNALLGNFLGKSPPLSVFQRMADKLWGREGSVEIRFLAPSVYLINFPSQGVAAKDTLPGSILVELSESNRVEVTVELVWSPPKCDHCSIFGHSFDKFVKKDVLVVDVNTEVVNTVDKGECSNSLNVSTKHSASPISEIRDVSTAVGCAGASLCVVAEEQEVSPRKPRLAATRLADLMNQLKPKAKKKKKVKEGDLQGGSSNFSQ</sequence>
<comment type="caution">
    <text evidence="3">The sequence shown here is derived from an EMBL/GenBank/DDBJ whole genome shotgun (WGS) entry which is preliminary data.</text>
</comment>
<keyword evidence="4" id="KW-1185">Reference proteome</keyword>
<dbReference type="Pfam" id="PF14111">
    <property type="entry name" value="DUF4283"/>
    <property type="match status" value="1"/>
</dbReference>
<evidence type="ECO:0000256" key="1">
    <source>
        <dbReference type="SAM" id="MobiDB-lite"/>
    </source>
</evidence>
<name>A0ABR2CBZ8_9ROSI</name>
<organism evidence="3 4">
    <name type="scientific">Hibiscus sabdariffa</name>
    <name type="common">roselle</name>
    <dbReference type="NCBI Taxonomy" id="183260"/>
    <lineage>
        <taxon>Eukaryota</taxon>
        <taxon>Viridiplantae</taxon>
        <taxon>Streptophyta</taxon>
        <taxon>Embryophyta</taxon>
        <taxon>Tracheophyta</taxon>
        <taxon>Spermatophyta</taxon>
        <taxon>Magnoliopsida</taxon>
        <taxon>eudicotyledons</taxon>
        <taxon>Gunneridae</taxon>
        <taxon>Pentapetalae</taxon>
        <taxon>rosids</taxon>
        <taxon>malvids</taxon>
        <taxon>Malvales</taxon>
        <taxon>Malvaceae</taxon>
        <taxon>Malvoideae</taxon>
        <taxon>Hibiscus</taxon>
    </lineage>
</organism>
<evidence type="ECO:0000313" key="4">
    <source>
        <dbReference type="Proteomes" id="UP001472677"/>
    </source>
</evidence>
<protein>
    <recommendedName>
        <fullName evidence="2">DUF4283 domain-containing protein</fullName>
    </recommendedName>
</protein>
<dbReference type="EMBL" id="JBBPBM010000056">
    <property type="protein sequence ID" value="KAK8517019.1"/>
    <property type="molecule type" value="Genomic_DNA"/>
</dbReference>
<gene>
    <name evidence="3" type="ORF">V6N12_032219</name>
</gene>
<evidence type="ECO:0000313" key="3">
    <source>
        <dbReference type="EMBL" id="KAK8517019.1"/>
    </source>
</evidence>
<feature type="domain" description="DUF4283" evidence="2">
    <location>
        <begin position="87"/>
        <end position="139"/>
    </location>
</feature>